<dbReference type="SUPFAM" id="SSF74778">
    <property type="entry name" value="Aconitase B, N-terminal domain"/>
    <property type="match status" value="1"/>
</dbReference>
<gene>
    <name evidence="3" type="ORF">ABWT76_002584</name>
</gene>
<feature type="compositionally biased region" description="Basic and acidic residues" evidence="1">
    <location>
        <begin position="1"/>
        <end position="14"/>
    </location>
</feature>
<feature type="domain" description="Aconitase B HEAT-like" evidence="2">
    <location>
        <begin position="6"/>
        <end position="41"/>
    </location>
</feature>
<protein>
    <recommendedName>
        <fullName evidence="2">Aconitase B HEAT-like domain-containing protein</fullName>
    </recommendedName>
</protein>
<dbReference type="InterPro" id="IPR036288">
    <property type="entry name" value="Aconitase_B_HEAT-like_dom_sf"/>
</dbReference>
<dbReference type="GO" id="GO:0006099">
    <property type="term" value="P:tricarboxylic acid cycle"/>
    <property type="evidence" value="ECO:0007669"/>
    <property type="project" value="InterPro"/>
</dbReference>
<evidence type="ECO:0000259" key="2">
    <source>
        <dbReference type="Pfam" id="PF11791"/>
    </source>
</evidence>
<dbReference type="EMBL" id="CP159837">
    <property type="protein sequence ID" value="XCM39640.1"/>
    <property type="molecule type" value="Genomic_DNA"/>
</dbReference>
<dbReference type="AlphaFoldDB" id="A0AAU8JNA8"/>
<evidence type="ECO:0000256" key="1">
    <source>
        <dbReference type="SAM" id="MobiDB-lite"/>
    </source>
</evidence>
<proteinExistence type="predicted"/>
<dbReference type="InterPro" id="IPR015933">
    <property type="entry name" value="Aconitase_B_HEAT-like_dom"/>
</dbReference>
<reference evidence="3" key="1">
    <citation type="submission" date="2024-07" db="EMBL/GenBank/DDBJ databases">
        <authorList>
            <person name="Kim Y.J."/>
            <person name="Jeong J.Y."/>
        </authorList>
    </citation>
    <scope>NUCLEOTIDE SEQUENCE</scope>
    <source>
        <strain evidence="3">GIHE-MW2</strain>
    </source>
</reference>
<accession>A0AAU8JNA8</accession>
<organism evidence="3">
    <name type="scientific">Planktothricoides raciborskii GIHE-MW2</name>
    <dbReference type="NCBI Taxonomy" id="2792601"/>
    <lineage>
        <taxon>Bacteria</taxon>
        <taxon>Bacillati</taxon>
        <taxon>Cyanobacteriota</taxon>
        <taxon>Cyanophyceae</taxon>
        <taxon>Oscillatoriophycideae</taxon>
        <taxon>Oscillatoriales</taxon>
        <taxon>Oscillatoriaceae</taxon>
        <taxon>Planktothricoides</taxon>
    </lineage>
</organism>
<feature type="region of interest" description="Disordered" evidence="1">
    <location>
        <begin position="1"/>
        <end position="52"/>
    </location>
</feature>
<evidence type="ECO:0000313" key="3">
    <source>
        <dbReference type="EMBL" id="XCM39640.1"/>
    </source>
</evidence>
<feature type="compositionally biased region" description="Polar residues" evidence="1">
    <location>
        <begin position="23"/>
        <end position="38"/>
    </location>
</feature>
<dbReference type="Pfam" id="PF11791">
    <property type="entry name" value="Aconitase_B_N"/>
    <property type="match status" value="1"/>
</dbReference>
<dbReference type="Gene3D" id="1.25.40.310">
    <property type="entry name" value="Aconitate B, HEAT-like domain"/>
    <property type="match status" value="1"/>
</dbReference>
<name>A0AAU8JNA8_9CYAN</name>
<dbReference type="RefSeq" id="WP_242050049.1">
    <property type="nucleotide sequence ID" value="NZ_CP159837.1"/>
</dbReference>
<dbReference type="GO" id="GO:0003994">
    <property type="term" value="F:aconitate hydratase activity"/>
    <property type="evidence" value="ECO:0007669"/>
    <property type="project" value="InterPro"/>
</dbReference>
<sequence length="52" mass="5769">MLQECRQHTEESAKLDIPPLPLNAQQTSQLSELLQNSRQKGKQKPSCSCSGT</sequence>